<proteinExistence type="predicted"/>
<protein>
    <submittedName>
        <fullName evidence="1">Uncharacterized protein</fullName>
    </submittedName>
</protein>
<organism evidence="1 2">
    <name type="scientific">Portunus trituberculatus</name>
    <name type="common">Swimming crab</name>
    <name type="synonym">Neptunus trituberculatus</name>
    <dbReference type="NCBI Taxonomy" id="210409"/>
    <lineage>
        <taxon>Eukaryota</taxon>
        <taxon>Metazoa</taxon>
        <taxon>Ecdysozoa</taxon>
        <taxon>Arthropoda</taxon>
        <taxon>Crustacea</taxon>
        <taxon>Multicrustacea</taxon>
        <taxon>Malacostraca</taxon>
        <taxon>Eumalacostraca</taxon>
        <taxon>Eucarida</taxon>
        <taxon>Decapoda</taxon>
        <taxon>Pleocyemata</taxon>
        <taxon>Brachyura</taxon>
        <taxon>Eubrachyura</taxon>
        <taxon>Portunoidea</taxon>
        <taxon>Portunidae</taxon>
        <taxon>Portuninae</taxon>
        <taxon>Portunus</taxon>
    </lineage>
</organism>
<dbReference type="AlphaFoldDB" id="A0A5B7ELC1"/>
<dbReference type="EMBL" id="VSRR010002944">
    <property type="protein sequence ID" value="MPC33949.1"/>
    <property type="molecule type" value="Genomic_DNA"/>
</dbReference>
<comment type="caution">
    <text evidence="1">The sequence shown here is derived from an EMBL/GenBank/DDBJ whole genome shotgun (WGS) entry which is preliminary data.</text>
</comment>
<keyword evidence="2" id="KW-1185">Reference proteome</keyword>
<evidence type="ECO:0000313" key="1">
    <source>
        <dbReference type="EMBL" id="MPC33949.1"/>
    </source>
</evidence>
<evidence type="ECO:0000313" key="2">
    <source>
        <dbReference type="Proteomes" id="UP000324222"/>
    </source>
</evidence>
<sequence length="59" mass="6191">MYGVLYGGFLYTSNCGMVPLSAQRGCSSGRRNPAITSITTSPLNTTNLTTLTPRSSFGA</sequence>
<gene>
    <name evidence="1" type="ORF">E2C01_027319</name>
</gene>
<reference evidence="1 2" key="1">
    <citation type="submission" date="2019-05" db="EMBL/GenBank/DDBJ databases">
        <title>Another draft genome of Portunus trituberculatus and its Hox gene families provides insights of decapod evolution.</title>
        <authorList>
            <person name="Jeong J.-H."/>
            <person name="Song I."/>
            <person name="Kim S."/>
            <person name="Choi T."/>
            <person name="Kim D."/>
            <person name="Ryu S."/>
            <person name="Kim W."/>
        </authorList>
    </citation>
    <scope>NUCLEOTIDE SEQUENCE [LARGE SCALE GENOMIC DNA]</scope>
    <source>
        <tissue evidence="1">Muscle</tissue>
    </source>
</reference>
<dbReference type="Proteomes" id="UP000324222">
    <property type="component" value="Unassembled WGS sequence"/>
</dbReference>
<name>A0A5B7ELC1_PORTR</name>
<accession>A0A5B7ELC1</accession>